<dbReference type="InterPro" id="IPR036271">
    <property type="entry name" value="Tet_transcr_reg_TetR-rel_C_sf"/>
</dbReference>
<keyword evidence="3" id="KW-0804">Transcription</keyword>
<keyword evidence="8" id="KW-1185">Reference proteome</keyword>
<proteinExistence type="predicted"/>
<dbReference type="SUPFAM" id="SSF46689">
    <property type="entry name" value="Homeodomain-like"/>
    <property type="match status" value="1"/>
</dbReference>
<dbReference type="InterPro" id="IPR011075">
    <property type="entry name" value="TetR_C"/>
</dbReference>
<keyword evidence="2 4" id="KW-0238">DNA-binding</keyword>
<dbReference type="AlphaFoldDB" id="W4LQU5"/>
<sequence>MDVTEATASTTARARGRPRSEAARQAVLEATRALLEATTVRDLTIETIAKQAGVSKSTIYRWWPNKAAIVIDAVEAIVPRSRLTESKSVSAALTEQLALLVEHYRGPYGRIVKELIAEGQTDPEVLAAFRDRFLLRRRMVARDLIEHGKSTGEFDAALNTDLACDIIYGPVYYRLLVAHLPLDDEFSDALPKQILVALHHPGIYGALSRT</sequence>
<evidence type="ECO:0000256" key="5">
    <source>
        <dbReference type="SAM" id="MobiDB-lite"/>
    </source>
</evidence>
<dbReference type="Pfam" id="PF00440">
    <property type="entry name" value="TetR_N"/>
    <property type="match status" value="1"/>
</dbReference>
<accession>W4LQU5</accession>
<dbReference type="Gene3D" id="1.10.357.10">
    <property type="entry name" value="Tetracycline Repressor, domain 2"/>
    <property type="match status" value="1"/>
</dbReference>
<dbReference type="SUPFAM" id="SSF48498">
    <property type="entry name" value="Tetracyclin repressor-like, C-terminal domain"/>
    <property type="match status" value="1"/>
</dbReference>
<dbReference type="PROSITE" id="PS50977">
    <property type="entry name" value="HTH_TETR_2"/>
    <property type="match status" value="1"/>
</dbReference>
<dbReference type="Pfam" id="PF16859">
    <property type="entry name" value="TetR_C_11"/>
    <property type="match status" value="1"/>
</dbReference>
<dbReference type="PANTHER" id="PTHR30055:SF148">
    <property type="entry name" value="TETR-FAMILY TRANSCRIPTIONAL REGULATOR"/>
    <property type="match status" value="1"/>
</dbReference>
<dbReference type="Gene3D" id="1.10.10.60">
    <property type="entry name" value="Homeodomain-like"/>
    <property type="match status" value="1"/>
</dbReference>
<feature type="domain" description="HTH tetR-type" evidence="6">
    <location>
        <begin position="21"/>
        <end position="81"/>
    </location>
</feature>
<reference evidence="7 8" key="1">
    <citation type="journal article" date="2014" name="Nature">
        <title>An environmental bacterial taxon with a large and distinct metabolic repertoire.</title>
        <authorList>
            <person name="Wilson M.C."/>
            <person name="Mori T."/>
            <person name="Ruckert C."/>
            <person name="Uria A.R."/>
            <person name="Helf M.J."/>
            <person name="Takada K."/>
            <person name="Gernert C."/>
            <person name="Steffens U.A."/>
            <person name="Heycke N."/>
            <person name="Schmitt S."/>
            <person name="Rinke C."/>
            <person name="Helfrich E.J."/>
            <person name="Brachmann A.O."/>
            <person name="Gurgui C."/>
            <person name="Wakimoto T."/>
            <person name="Kracht M."/>
            <person name="Crusemann M."/>
            <person name="Hentschel U."/>
            <person name="Abe I."/>
            <person name="Matsunaga S."/>
            <person name="Kalinowski J."/>
            <person name="Takeyama H."/>
            <person name="Piel J."/>
        </authorList>
    </citation>
    <scope>NUCLEOTIDE SEQUENCE [LARGE SCALE GENOMIC DNA]</scope>
    <source>
        <strain evidence="8">TSY1</strain>
    </source>
</reference>
<feature type="compositionally biased region" description="Low complexity" evidence="5">
    <location>
        <begin position="1"/>
        <end position="13"/>
    </location>
</feature>
<dbReference type="PRINTS" id="PR00455">
    <property type="entry name" value="HTHTETR"/>
</dbReference>
<keyword evidence="1" id="KW-0805">Transcription regulation</keyword>
<dbReference type="EMBL" id="AZHW01000360">
    <property type="protein sequence ID" value="ETX00255.1"/>
    <property type="molecule type" value="Genomic_DNA"/>
</dbReference>
<gene>
    <name evidence="7" type="ORF">ETSY1_11855</name>
</gene>
<evidence type="ECO:0000256" key="4">
    <source>
        <dbReference type="PROSITE-ProRule" id="PRU00335"/>
    </source>
</evidence>
<feature type="DNA-binding region" description="H-T-H motif" evidence="4">
    <location>
        <begin position="44"/>
        <end position="63"/>
    </location>
</feature>
<evidence type="ECO:0000256" key="1">
    <source>
        <dbReference type="ARBA" id="ARBA00023015"/>
    </source>
</evidence>
<dbReference type="GO" id="GO:0003700">
    <property type="term" value="F:DNA-binding transcription factor activity"/>
    <property type="evidence" value="ECO:0007669"/>
    <property type="project" value="TreeGrafter"/>
</dbReference>
<evidence type="ECO:0000256" key="3">
    <source>
        <dbReference type="ARBA" id="ARBA00023163"/>
    </source>
</evidence>
<dbReference type="InterPro" id="IPR001647">
    <property type="entry name" value="HTH_TetR"/>
</dbReference>
<evidence type="ECO:0000313" key="7">
    <source>
        <dbReference type="EMBL" id="ETX00255.1"/>
    </source>
</evidence>
<dbReference type="HOGENOM" id="CLU_069356_25_6_7"/>
<dbReference type="Proteomes" id="UP000019141">
    <property type="component" value="Unassembled WGS sequence"/>
</dbReference>
<dbReference type="InterPro" id="IPR009057">
    <property type="entry name" value="Homeodomain-like_sf"/>
</dbReference>
<evidence type="ECO:0000313" key="8">
    <source>
        <dbReference type="Proteomes" id="UP000019141"/>
    </source>
</evidence>
<dbReference type="InterPro" id="IPR050109">
    <property type="entry name" value="HTH-type_TetR-like_transc_reg"/>
</dbReference>
<evidence type="ECO:0000259" key="6">
    <source>
        <dbReference type="PROSITE" id="PS50977"/>
    </source>
</evidence>
<dbReference type="PANTHER" id="PTHR30055">
    <property type="entry name" value="HTH-TYPE TRANSCRIPTIONAL REGULATOR RUTR"/>
    <property type="match status" value="1"/>
</dbReference>
<feature type="region of interest" description="Disordered" evidence="5">
    <location>
        <begin position="1"/>
        <end position="22"/>
    </location>
</feature>
<protein>
    <recommendedName>
        <fullName evidence="6">HTH tetR-type domain-containing protein</fullName>
    </recommendedName>
</protein>
<name>W4LQU5_ENTF1</name>
<dbReference type="PATRIC" id="fig|1429438.4.peg.2388"/>
<evidence type="ECO:0000256" key="2">
    <source>
        <dbReference type="ARBA" id="ARBA00023125"/>
    </source>
</evidence>
<comment type="caution">
    <text evidence="7">The sequence shown here is derived from an EMBL/GenBank/DDBJ whole genome shotgun (WGS) entry which is preliminary data.</text>
</comment>
<organism evidence="7 8">
    <name type="scientific">Entotheonella factor</name>
    <dbReference type="NCBI Taxonomy" id="1429438"/>
    <lineage>
        <taxon>Bacteria</taxon>
        <taxon>Pseudomonadati</taxon>
        <taxon>Nitrospinota/Tectimicrobiota group</taxon>
        <taxon>Candidatus Tectimicrobiota</taxon>
        <taxon>Candidatus Entotheonellia</taxon>
        <taxon>Candidatus Entotheonellales</taxon>
        <taxon>Candidatus Entotheonellaceae</taxon>
        <taxon>Candidatus Entotheonella</taxon>
    </lineage>
</organism>
<dbReference type="GO" id="GO:0000976">
    <property type="term" value="F:transcription cis-regulatory region binding"/>
    <property type="evidence" value="ECO:0007669"/>
    <property type="project" value="TreeGrafter"/>
</dbReference>